<reference evidence="13 14" key="1">
    <citation type="submission" date="2019-07" db="EMBL/GenBank/DDBJ databases">
        <title>Whole genome shotgun sequence of Oceanithermus desulfurans NBRC 100063.</title>
        <authorList>
            <person name="Hosoyama A."/>
            <person name="Uohara A."/>
            <person name="Ohji S."/>
            <person name="Ichikawa N."/>
        </authorList>
    </citation>
    <scope>NUCLEOTIDE SEQUENCE [LARGE SCALE GENOMIC DNA]</scope>
    <source>
        <strain evidence="13 14">NBRC 100063</strain>
    </source>
</reference>
<dbReference type="EC" id="2.3.3.13" evidence="3 11"/>
<dbReference type="InterPro" id="IPR002034">
    <property type="entry name" value="AIPM/Hcit_synth_CS"/>
</dbReference>
<keyword evidence="11" id="KW-0963">Cytoplasm</keyword>
<evidence type="ECO:0000256" key="9">
    <source>
        <dbReference type="ARBA" id="ARBA00023211"/>
    </source>
</evidence>
<comment type="cofactor">
    <cofactor evidence="11">
        <name>Mn(2+)</name>
        <dbReference type="ChEBI" id="CHEBI:29035"/>
    </cofactor>
</comment>
<evidence type="ECO:0000259" key="12">
    <source>
        <dbReference type="PROSITE" id="PS50991"/>
    </source>
</evidence>
<keyword evidence="8 11" id="KW-0479">Metal-binding</keyword>
<evidence type="ECO:0000256" key="11">
    <source>
        <dbReference type="HAMAP-Rule" id="MF_01025"/>
    </source>
</evidence>
<dbReference type="EMBL" id="BJXN01000006">
    <property type="protein sequence ID" value="GEM89610.1"/>
    <property type="molecule type" value="Genomic_DNA"/>
</dbReference>
<keyword evidence="6 11" id="KW-0028">Amino-acid biosynthesis</keyword>
<feature type="binding site" evidence="11">
    <location>
        <position position="13"/>
    </location>
    <ligand>
        <name>Mn(2+)</name>
        <dbReference type="ChEBI" id="CHEBI:29035"/>
    </ligand>
</feature>
<dbReference type="NCBIfam" id="NF002085">
    <property type="entry name" value="PRK00915.1-2"/>
    <property type="match status" value="1"/>
</dbReference>
<dbReference type="PANTHER" id="PTHR10277">
    <property type="entry name" value="HOMOCITRATE SYNTHASE-RELATED"/>
    <property type="match status" value="1"/>
</dbReference>
<dbReference type="Pfam" id="PF22617">
    <property type="entry name" value="HCS_D2"/>
    <property type="match status" value="1"/>
</dbReference>
<dbReference type="SUPFAM" id="SSF110921">
    <property type="entry name" value="2-isopropylmalate synthase LeuA, allosteric (dimerisation) domain"/>
    <property type="match status" value="1"/>
</dbReference>
<comment type="subunit">
    <text evidence="11">Homodimer.</text>
</comment>
<comment type="caution">
    <text evidence="13">The sequence shown here is derived from an EMBL/GenBank/DDBJ whole genome shotgun (WGS) entry which is preliminary data.</text>
</comment>
<dbReference type="InterPro" id="IPR005671">
    <property type="entry name" value="LeuA_bact_synth"/>
</dbReference>
<dbReference type="Gene3D" id="3.20.20.70">
    <property type="entry name" value="Aldolase class I"/>
    <property type="match status" value="1"/>
</dbReference>
<gene>
    <name evidence="11 13" type="primary">leuA</name>
    <name evidence="13" type="ORF">ODE01S_10440</name>
</gene>
<dbReference type="InterPro" id="IPR054691">
    <property type="entry name" value="LeuA/HCS_post-cat"/>
</dbReference>
<dbReference type="InterPro" id="IPR013709">
    <property type="entry name" value="2-isopropylmalate_synth_dimer"/>
</dbReference>
<name>A0A511RIZ1_9DEIN</name>
<dbReference type="NCBIfam" id="NF002086">
    <property type="entry name" value="PRK00915.1-3"/>
    <property type="match status" value="1"/>
</dbReference>
<dbReference type="AlphaFoldDB" id="A0A511RIZ1"/>
<evidence type="ECO:0000256" key="1">
    <source>
        <dbReference type="ARBA" id="ARBA00004689"/>
    </source>
</evidence>
<dbReference type="GO" id="GO:0003985">
    <property type="term" value="F:acetyl-CoA C-acetyltransferase activity"/>
    <property type="evidence" value="ECO:0007669"/>
    <property type="project" value="UniProtKB-UniRule"/>
</dbReference>
<dbReference type="NCBIfam" id="NF002087">
    <property type="entry name" value="PRK00915.1-4"/>
    <property type="match status" value="1"/>
</dbReference>
<dbReference type="PANTHER" id="PTHR10277:SF9">
    <property type="entry name" value="2-ISOPROPYLMALATE SYNTHASE 1, CHLOROPLASTIC-RELATED"/>
    <property type="match status" value="1"/>
</dbReference>
<dbReference type="Pfam" id="PF00682">
    <property type="entry name" value="HMGL-like"/>
    <property type="match status" value="1"/>
</dbReference>
<dbReference type="GO" id="GO:0030145">
    <property type="term" value="F:manganese ion binding"/>
    <property type="evidence" value="ECO:0007669"/>
    <property type="project" value="UniProtKB-UniRule"/>
</dbReference>
<organism evidence="13 14">
    <name type="scientific">Oceanithermus desulfurans NBRC 100063</name>
    <dbReference type="NCBI Taxonomy" id="1227550"/>
    <lineage>
        <taxon>Bacteria</taxon>
        <taxon>Thermotogati</taxon>
        <taxon>Deinococcota</taxon>
        <taxon>Deinococci</taxon>
        <taxon>Thermales</taxon>
        <taxon>Thermaceae</taxon>
        <taxon>Oceanithermus</taxon>
    </lineage>
</organism>
<evidence type="ECO:0000256" key="8">
    <source>
        <dbReference type="ARBA" id="ARBA00022723"/>
    </source>
</evidence>
<evidence type="ECO:0000256" key="3">
    <source>
        <dbReference type="ARBA" id="ARBA00012973"/>
    </source>
</evidence>
<comment type="function">
    <text evidence="11">Catalyzes the condensation of the acetyl group of acetyl-CoA with 3-methyl-2-oxobutanoate (2-ketoisovalerate) to form 3-carboxy-3-hydroxy-4-methylpentanoate (2-isopropylmalate).</text>
</comment>
<evidence type="ECO:0000256" key="5">
    <source>
        <dbReference type="ARBA" id="ARBA00022430"/>
    </source>
</evidence>
<feature type="binding site" evidence="11">
    <location>
        <position position="201"/>
    </location>
    <ligand>
        <name>Mn(2+)</name>
        <dbReference type="ChEBI" id="CHEBI:29035"/>
    </ligand>
</feature>
<dbReference type="CDD" id="cd07940">
    <property type="entry name" value="DRE_TIM_IPMS"/>
    <property type="match status" value="1"/>
</dbReference>
<dbReference type="FunFam" id="3.30.160.270:FF:000003">
    <property type="entry name" value="2-isopropylmalate synthase"/>
    <property type="match status" value="1"/>
</dbReference>
<sequence>MRRIKIFDTTLRDGEQSPGVALSPDEKVAIAKQLARLGVDVIEAGFPIASPGDFAAVRRIAEEVEGPTIAALARTAKADIERAAEAIEPAAKRRIHTFIATSPVHMEKKLRMAPDEVVEKAVWAVEFARGFVDDVEFSAEDAGRSDPDFLVRIFGEAIAAGATTINIPDTVGYQVPWKFAELVGYVIENTPGADGVDWSVHTHDDLGMAVVNSLAAVRAGATQVECTINGIGERAGNASLEEVVMALYTRRDFFEAETGVNTRELYRASQLVSRLTGMVVPPNKAIVGRNAFAHESGIHQDGVLKARETYEIMNAEIVGREAAVMVLGKHSGRHAFKKALAELGYEVNDEELKPLFARFKEIADRKKQVTTEDLIALVEDERTRAPEMFKLLDLQVHSGLALTPVATVKVKTPDDEVTEAATGDGPVDAVYKAISRAVGLSPTLERYRIEATTGGTEALGEVMVRLRQGSVVVTGRGIAPDIVESSARAYLDALNKLVSGVGAREAIEAP</sequence>
<evidence type="ECO:0000256" key="4">
    <source>
        <dbReference type="ARBA" id="ARBA00018198"/>
    </source>
</evidence>
<dbReference type="InterPro" id="IPR013785">
    <property type="entry name" value="Aldolase_TIM"/>
</dbReference>
<dbReference type="FunFam" id="3.20.20.70:FF:000010">
    <property type="entry name" value="2-isopropylmalate synthase"/>
    <property type="match status" value="1"/>
</dbReference>
<dbReference type="RefSeq" id="WP_147146584.1">
    <property type="nucleotide sequence ID" value="NZ_BJXN01000006.1"/>
</dbReference>
<feature type="binding site" evidence="11">
    <location>
        <position position="237"/>
    </location>
    <ligand>
        <name>Mn(2+)</name>
        <dbReference type="ChEBI" id="CHEBI:29035"/>
    </ligand>
</feature>
<dbReference type="FunFam" id="1.10.238.260:FF:000001">
    <property type="entry name" value="2-isopropylmalate synthase"/>
    <property type="match status" value="1"/>
</dbReference>
<dbReference type="GO" id="GO:0003852">
    <property type="term" value="F:2-isopropylmalate synthase activity"/>
    <property type="evidence" value="ECO:0007669"/>
    <property type="project" value="UniProtKB-UniRule"/>
</dbReference>
<accession>A0A511RIZ1</accession>
<comment type="pathway">
    <text evidence="1 11">Amino-acid biosynthesis; L-leucine biosynthesis; L-leucine from 3-methyl-2-oxobutanoate: step 1/4.</text>
</comment>
<dbReference type="InterPro" id="IPR036230">
    <property type="entry name" value="LeuA_allosteric_dom_sf"/>
</dbReference>
<feature type="binding site" evidence="11">
    <location>
        <position position="203"/>
    </location>
    <ligand>
        <name>Mn(2+)</name>
        <dbReference type="ChEBI" id="CHEBI:29035"/>
    </ligand>
</feature>
<dbReference type="HAMAP" id="MF_01025">
    <property type="entry name" value="LeuA_type1"/>
    <property type="match status" value="1"/>
</dbReference>
<dbReference type="SUPFAM" id="SSF51569">
    <property type="entry name" value="Aldolase"/>
    <property type="match status" value="1"/>
</dbReference>
<dbReference type="NCBIfam" id="TIGR00973">
    <property type="entry name" value="leuA_bact"/>
    <property type="match status" value="1"/>
</dbReference>
<dbReference type="Pfam" id="PF08502">
    <property type="entry name" value="LeuA_dimer"/>
    <property type="match status" value="1"/>
</dbReference>
<dbReference type="GO" id="GO:0009098">
    <property type="term" value="P:L-leucine biosynthetic process"/>
    <property type="evidence" value="ECO:0007669"/>
    <property type="project" value="UniProtKB-UniRule"/>
</dbReference>
<dbReference type="Proteomes" id="UP000321827">
    <property type="component" value="Unassembled WGS sequence"/>
</dbReference>
<evidence type="ECO:0000313" key="14">
    <source>
        <dbReference type="Proteomes" id="UP000321827"/>
    </source>
</evidence>
<dbReference type="UniPathway" id="UPA00048">
    <property type="reaction ID" value="UER00070"/>
</dbReference>
<evidence type="ECO:0000313" key="13">
    <source>
        <dbReference type="EMBL" id="GEM89610.1"/>
    </source>
</evidence>
<dbReference type="InterPro" id="IPR050073">
    <property type="entry name" value="2-IPM_HCS-like"/>
</dbReference>
<feature type="domain" description="Pyruvate carboxyltransferase" evidence="12">
    <location>
        <begin position="4"/>
        <end position="266"/>
    </location>
</feature>
<comment type="catalytic activity">
    <reaction evidence="11">
        <text>3-methyl-2-oxobutanoate + acetyl-CoA + H2O = (2S)-2-isopropylmalate + CoA + H(+)</text>
        <dbReference type="Rhea" id="RHEA:21524"/>
        <dbReference type="ChEBI" id="CHEBI:1178"/>
        <dbReference type="ChEBI" id="CHEBI:11851"/>
        <dbReference type="ChEBI" id="CHEBI:15377"/>
        <dbReference type="ChEBI" id="CHEBI:15378"/>
        <dbReference type="ChEBI" id="CHEBI:57287"/>
        <dbReference type="ChEBI" id="CHEBI:57288"/>
        <dbReference type="EC" id="2.3.3.13"/>
    </reaction>
</comment>
<dbReference type="OrthoDB" id="9804858at2"/>
<dbReference type="PROSITE" id="PS00815">
    <property type="entry name" value="AIPM_HOMOCIT_SYNTH_1"/>
    <property type="match status" value="1"/>
</dbReference>
<dbReference type="Gene3D" id="3.30.160.270">
    <property type="match status" value="1"/>
</dbReference>
<proteinExistence type="inferred from homology"/>
<evidence type="ECO:0000256" key="6">
    <source>
        <dbReference type="ARBA" id="ARBA00022605"/>
    </source>
</evidence>
<keyword evidence="9 11" id="KW-0464">Manganese</keyword>
<comment type="similarity">
    <text evidence="2 11">Belongs to the alpha-IPM synthase/homocitrate synthase family. LeuA type 1 subfamily.</text>
</comment>
<dbReference type="InterPro" id="IPR000891">
    <property type="entry name" value="PYR_CT"/>
</dbReference>
<dbReference type="GO" id="GO:0005737">
    <property type="term" value="C:cytoplasm"/>
    <property type="evidence" value="ECO:0007669"/>
    <property type="project" value="UniProtKB-UniRule"/>
</dbReference>
<feature type="region of interest" description="Regulatory domain" evidence="11">
    <location>
        <begin position="390"/>
        <end position="510"/>
    </location>
</feature>
<dbReference type="SMART" id="SM00917">
    <property type="entry name" value="LeuA_dimer"/>
    <property type="match status" value="1"/>
</dbReference>
<protein>
    <recommendedName>
        <fullName evidence="4 11">2-isopropylmalate synthase</fullName>
        <ecNumber evidence="3 11">2.3.3.13</ecNumber>
    </recommendedName>
    <alternativeName>
        <fullName evidence="11">Alpha-IPM synthase</fullName>
    </alternativeName>
    <alternativeName>
        <fullName evidence="11">Alpha-isopropylmalate synthase</fullName>
    </alternativeName>
</protein>
<dbReference type="Gene3D" id="1.10.238.260">
    <property type="match status" value="1"/>
</dbReference>
<keyword evidence="5 11" id="KW-0432">Leucine biosynthesis</keyword>
<dbReference type="PROSITE" id="PS50991">
    <property type="entry name" value="PYR_CT"/>
    <property type="match status" value="1"/>
</dbReference>
<keyword evidence="10 11" id="KW-0100">Branched-chain amino acid biosynthesis</keyword>
<evidence type="ECO:0000256" key="2">
    <source>
        <dbReference type="ARBA" id="ARBA00009396"/>
    </source>
</evidence>
<evidence type="ECO:0000256" key="10">
    <source>
        <dbReference type="ARBA" id="ARBA00023304"/>
    </source>
</evidence>
<keyword evidence="7 11" id="KW-0808">Transferase</keyword>
<evidence type="ECO:0000256" key="7">
    <source>
        <dbReference type="ARBA" id="ARBA00022679"/>
    </source>
</evidence>